<dbReference type="EMBL" id="JACKXE010000001">
    <property type="protein sequence ID" value="MBB6626837.1"/>
    <property type="molecule type" value="Genomic_DNA"/>
</dbReference>
<dbReference type="Proteomes" id="UP000523955">
    <property type="component" value="Unassembled WGS sequence"/>
</dbReference>
<dbReference type="AlphaFoldDB" id="A0A7X0REM7"/>
<comment type="caution">
    <text evidence="2">The sequence shown here is derived from an EMBL/GenBank/DDBJ whole genome shotgun (WGS) entry which is preliminary data.</text>
</comment>
<evidence type="ECO:0000313" key="2">
    <source>
        <dbReference type="EMBL" id="MBB6626837.1"/>
    </source>
</evidence>
<keyword evidence="2" id="KW-0413">Isomerase</keyword>
<dbReference type="RefSeq" id="WP_185252064.1">
    <property type="nucleotide sequence ID" value="NZ_JACKXE010000001.1"/>
</dbReference>
<feature type="domain" description="Mycothiol-dependent maleylpyruvate isomerase metal-binding" evidence="1">
    <location>
        <begin position="10"/>
        <end position="101"/>
    </location>
</feature>
<reference evidence="2 3" key="1">
    <citation type="submission" date="2020-08" db="EMBL/GenBank/DDBJ databases">
        <authorList>
            <person name="Seo M.-J."/>
        </authorList>
    </citation>
    <scope>NUCLEOTIDE SEQUENCE [LARGE SCALE GENOMIC DNA]</scope>
    <source>
        <strain evidence="2 3">KIGAM211</strain>
    </source>
</reference>
<dbReference type="InterPro" id="IPR034660">
    <property type="entry name" value="DinB/YfiT-like"/>
</dbReference>
<dbReference type="NCBIfam" id="TIGR03083">
    <property type="entry name" value="maleylpyruvate isomerase family mycothiol-dependent enzyme"/>
    <property type="match status" value="1"/>
</dbReference>
<gene>
    <name evidence="2" type="ORF">H5V45_05840</name>
</gene>
<dbReference type="Gene3D" id="1.20.120.450">
    <property type="entry name" value="dinb family like domain"/>
    <property type="match status" value="1"/>
</dbReference>
<proteinExistence type="predicted"/>
<name>A0A7X0REM7_9ACTN</name>
<evidence type="ECO:0000259" key="1">
    <source>
        <dbReference type="Pfam" id="PF11716"/>
    </source>
</evidence>
<dbReference type="InterPro" id="IPR024344">
    <property type="entry name" value="MDMPI_metal-binding"/>
</dbReference>
<protein>
    <submittedName>
        <fullName evidence="2">Maleylpyruvate isomerase family mycothiol-dependent enzyme</fullName>
    </submittedName>
</protein>
<accession>A0A7X0REM7</accession>
<dbReference type="InterPro" id="IPR017517">
    <property type="entry name" value="Maleyloyr_isom"/>
</dbReference>
<keyword evidence="2" id="KW-0670">Pyruvate</keyword>
<organism evidence="2 3">
    <name type="scientific">Nocardioides luti</name>
    <dbReference type="NCBI Taxonomy" id="2761101"/>
    <lineage>
        <taxon>Bacteria</taxon>
        <taxon>Bacillati</taxon>
        <taxon>Actinomycetota</taxon>
        <taxon>Actinomycetes</taxon>
        <taxon>Propionibacteriales</taxon>
        <taxon>Nocardioidaceae</taxon>
        <taxon>Nocardioides</taxon>
    </lineage>
</organism>
<dbReference type="GO" id="GO:0046872">
    <property type="term" value="F:metal ion binding"/>
    <property type="evidence" value="ECO:0007669"/>
    <property type="project" value="InterPro"/>
</dbReference>
<keyword evidence="3" id="KW-1185">Reference proteome</keyword>
<evidence type="ECO:0000313" key="3">
    <source>
        <dbReference type="Proteomes" id="UP000523955"/>
    </source>
</evidence>
<dbReference type="GO" id="GO:0016853">
    <property type="term" value="F:isomerase activity"/>
    <property type="evidence" value="ECO:0007669"/>
    <property type="project" value="UniProtKB-KW"/>
</dbReference>
<dbReference type="SUPFAM" id="SSF109854">
    <property type="entry name" value="DinB/YfiT-like putative metalloenzymes"/>
    <property type="match status" value="1"/>
</dbReference>
<dbReference type="Pfam" id="PF11716">
    <property type="entry name" value="MDMPI_N"/>
    <property type="match status" value="1"/>
</dbReference>
<sequence>MSAVDLWEALAEERRGIADLLEGLTPAQWRVQTLCPAWDVQGMAAHLLTPATFSTREMVTTLVRTRADLDRVSVEMASRRAVHPPETLVALLREHAAARTAPPVVGVLGPYTDALVHVQDIVIPLGLTDHRPAERWRPTLDFLLSWRARVGFLPRAAPALRYVATDLDWSHGDGPVVEGPGAALGLALMRRTPRLGDLAGPGAETLRAWATA</sequence>